<comment type="subunit">
    <text evidence="2">Homodimer. Interacts with LigD.</text>
</comment>
<keyword evidence="2" id="KW-0233">DNA recombination</keyword>
<proteinExistence type="inferred from homology"/>
<dbReference type="NCBIfam" id="TIGR02772">
    <property type="entry name" value="Ku_bact"/>
    <property type="match status" value="1"/>
</dbReference>
<dbReference type="AlphaFoldDB" id="A0A1B4V450"/>
<dbReference type="FunFam" id="2.40.290.10:FF:000004">
    <property type="entry name" value="Non-homologous end joining protein Ku"/>
    <property type="match status" value="1"/>
</dbReference>
<dbReference type="SUPFAM" id="SSF100939">
    <property type="entry name" value="SPOC domain-like"/>
    <property type="match status" value="1"/>
</dbReference>
<organism evidence="5 6">
    <name type="scientific">Sulfurifustis variabilis</name>
    <dbReference type="NCBI Taxonomy" id="1675686"/>
    <lineage>
        <taxon>Bacteria</taxon>
        <taxon>Pseudomonadati</taxon>
        <taxon>Pseudomonadota</taxon>
        <taxon>Gammaproteobacteria</taxon>
        <taxon>Acidiferrobacterales</taxon>
        <taxon>Acidiferrobacteraceae</taxon>
        <taxon>Sulfurifustis</taxon>
    </lineage>
</organism>
<dbReference type="PIRSF" id="PIRSF006493">
    <property type="entry name" value="Prok_Ku"/>
    <property type="match status" value="1"/>
</dbReference>
<keyword evidence="2" id="KW-0227">DNA damage</keyword>
<gene>
    <name evidence="2" type="primary">ku</name>
    <name evidence="5" type="ORF">SVA_1769</name>
</gene>
<dbReference type="EMBL" id="AP014936">
    <property type="protein sequence ID" value="BAU48323.1"/>
    <property type="molecule type" value="Genomic_DNA"/>
</dbReference>
<dbReference type="InterPro" id="IPR016194">
    <property type="entry name" value="SPOC-like_C_dom_sf"/>
</dbReference>
<dbReference type="OrthoDB" id="9795084at2"/>
<dbReference type="InterPro" id="IPR009187">
    <property type="entry name" value="Prok_Ku"/>
</dbReference>
<keyword evidence="1 2" id="KW-0238">DNA-binding</keyword>
<reference evidence="5 6" key="1">
    <citation type="submission" date="2015-08" db="EMBL/GenBank/DDBJ databases">
        <title>Complete genome sequence of Sulfurifustis variabilis.</title>
        <authorList>
            <person name="Miura A."/>
            <person name="Kojima H."/>
            <person name="Fukui M."/>
        </authorList>
    </citation>
    <scope>NUCLEOTIDE SEQUENCE [LARGE SCALE GENOMIC DNA]</scope>
    <source>
        <strain evidence="6">skN76</strain>
    </source>
</reference>
<evidence type="ECO:0000259" key="4">
    <source>
        <dbReference type="SMART" id="SM00559"/>
    </source>
</evidence>
<dbReference type="Gene3D" id="2.40.290.10">
    <property type="match status" value="1"/>
</dbReference>
<keyword evidence="6" id="KW-1185">Reference proteome</keyword>
<protein>
    <recommendedName>
        <fullName evidence="2">Non-homologous end joining protein Ku</fullName>
    </recommendedName>
</protein>
<dbReference type="CDD" id="cd00789">
    <property type="entry name" value="KU_like"/>
    <property type="match status" value="1"/>
</dbReference>
<dbReference type="KEGG" id="sva:SVA_1769"/>
<dbReference type="GO" id="GO:0006310">
    <property type="term" value="P:DNA recombination"/>
    <property type="evidence" value="ECO:0007669"/>
    <property type="project" value="UniProtKB-KW"/>
</dbReference>
<dbReference type="PANTHER" id="PTHR41251:SF1">
    <property type="entry name" value="NON-HOMOLOGOUS END JOINING PROTEIN KU"/>
    <property type="match status" value="1"/>
</dbReference>
<name>A0A1B4V450_9GAMM</name>
<evidence type="ECO:0000313" key="5">
    <source>
        <dbReference type="EMBL" id="BAU48323.1"/>
    </source>
</evidence>
<evidence type="ECO:0000313" key="6">
    <source>
        <dbReference type="Proteomes" id="UP000218899"/>
    </source>
</evidence>
<feature type="domain" description="Ku" evidence="4">
    <location>
        <begin position="54"/>
        <end position="184"/>
    </location>
</feature>
<keyword evidence="2" id="KW-0234">DNA repair</keyword>
<dbReference type="GO" id="GO:0006303">
    <property type="term" value="P:double-strand break repair via nonhomologous end joining"/>
    <property type="evidence" value="ECO:0007669"/>
    <property type="project" value="UniProtKB-UniRule"/>
</dbReference>
<dbReference type="HAMAP" id="MF_01875">
    <property type="entry name" value="Prokaryotic_Ku"/>
    <property type="match status" value="1"/>
</dbReference>
<sequence length="299" mass="34988">MPRTIWKGAISFGLVSIPVALYPAEQREKELSFTMLDQRNMSPVGYKRYNKATGEEVPWDQIVKGYEYDKDQYVVLGEEEFRRANVKATQTVEIIDFVKADEIPFIYYDQPYYLEPVQRTGEKGYALLRETLTRTGRAGVAQVVLRNRQHLALLAPLGDMLVLNLLRYPYELRDLKEFKVPGKDLAALRITKKEIEMAERLVEDMAARWEPEKYRDEYRDDLLRIVQEKVEAGKTLELLEPTKEEAPRGAQVIDFMTLLKRSIEEKEREKEKERPPAARARTRKKSSTQTRKRSTRRRA</sequence>
<evidence type="ECO:0000256" key="1">
    <source>
        <dbReference type="ARBA" id="ARBA00023125"/>
    </source>
</evidence>
<comment type="similarity">
    <text evidence="2">Belongs to the prokaryotic Ku family.</text>
</comment>
<evidence type="ECO:0000256" key="2">
    <source>
        <dbReference type="HAMAP-Rule" id="MF_01875"/>
    </source>
</evidence>
<feature type="compositionally biased region" description="Basic residues" evidence="3">
    <location>
        <begin position="280"/>
        <end position="299"/>
    </location>
</feature>
<dbReference type="Proteomes" id="UP000218899">
    <property type="component" value="Chromosome"/>
</dbReference>
<dbReference type="InterPro" id="IPR006164">
    <property type="entry name" value="DNA_bd_Ku70/Ku80"/>
</dbReference>
<evidence type="ECO:0000256" key="3">
    <source>
        <dbReference type="SAM" id="MobiDB-lite"/>
    </source>
</evidence>
<dbReference type="SMART" id="SM00559">
    <property type="entry name" value="Ku78"/>
    <property type="match status" value="1"/>
</dbReference>
<comment type="function">
    <text evidence="2">With LigD forms a non-homologous end joining (NHEJ) DNA repair enzyme, which repairs dsDNA breaks with reduced fidelity. Binds linear dsDNA with 5'- and 3'- overhangs but not closed circular dsDNA nor ssDNA. Recruits and stimulates the ligase activity of LigD.</text>
</comment>
<accession>A0A1B4V450</accession>
<feature type="compositionally biased region" description="Basic and acidic residues" evidence="3">
    <location>
        <begin position="264"/>
        <end position="276"/>
    </location>
</feature>
<feature type="region of interest" description="Disordered" evidence="3">
    <location>
        <begin position="264"/>
        <end position="299"/>
    </location>
</feature>
<dbReference type="Pfam" id="PF02735">
    <property type="entry name" value="Ku"/>
    <property type="match status" value="1"/>
</dbReference>
<dbReference type="RefSeq" id="WP_096460849.1">
    <property type="nucleotide sequence ID" value="NZ_AP014936.1"/>
</dbReference>
<dbReference type="GO" id="GO:0003690">
    <property type="term" value="F:double-stranded DNA binding"/>
    <property type="evidence" value="ECO:0007669"/>
    <property type="project" value="UniProtKB-UniRule"/>
</dbReference>
<dbReference type="PANTHER" id="PTHR41251">
    <property type="entry name" value="NON-HOMOLOGOUS END JOINING PROTEIN KU"/>
    <property type="match status" value="1"/>
</dbReference>